<dbReference type="NCBIfam" id="NF006181">
    <property type="entry name" value="PRK08314.1"/>
    <property type="match status" value="1"/>
</dbReference>
<dbReference type="GeneID" id="90448698"/>
<dbReference type="EMBL" id="CP087714">
    <property type="protein sequence ID" value="XAT64430.1"/>
    <property type="molecule type" value="Genomic_DNA"/>
</dbReference>
<evidence type="ECO:0000313" key="4">
    <source>
        <dbReference type="Proteomes" id="UP001492541"/>
    </source>
</evidence>
<dbReference type="InterPro" id="IPR000873">
    <property type="entry name" value="AMP-dep_synth/lig_dom"/>
</dbReference>
<accession>A0ABZ3H4D8</accession>
<dbReference type="Gene3D" id="3.30.300.30">
    <property type="match status" value="1"/>
</dbReference>
<keyword evidence="3" id="KW-0436">Ligase</keyword>
<dbReference type="PROSITE" id="PS00455">
    <property type="entry name" value="AMP_BINDING"/>
    <property type="match status" value="1"/>
</dbReference>
<organism evidence="3 4">
    <name type="scientific">Geoglobus acetivorans</name>
    <dbReference type="NCBI Taxonomy" id="565033"/>
    <lineage>
        <taxon>Archaea</taxon>
        <taxon>Methanobacteriati</taxon>
        <taxon>Methanobacteriota</taxon>
        <taxon>Archaeoglobi</taxon>
        <taxon>Archaeoglobales</taxon>
        <taxon>Archaeoglobaceae</taxon>
        <taxon>Geoglobus</taxon>
    </lineage>
</organism>
<dbReference type="SUPFAM" id="SSF56801">
    <property type="entry name" value="Acetyl-CoA synthetase-like"/>
    <property type="match status" value="1"/>
</dbReference>
<feature type="domain" description="AMP-binding enzyme C-terminal" evidence="2">
    <location>
        <begin position="459"/>
        <end position="536"/>
    </location>
</feature>
<keyword evidence="4" id="KW-1185">Reference proteome</keyword>
<proteinExistence type="predicted"/>
<dbReference type="GO" id="GO:0016874">
    <property type="term" value="F:ligase activity"/>
    <property type="evidence" value="ECO:0007669"/>
    <property type="project" value="UniProtKB-KW"/>
</dbReference>
<dbReference type="Pfam" id="PF13193">
    <property type="entry name" value="AMP-binding_C"/>
    <property type="match status" value="1"/>
</dbReference>
<evidence type="ECO:0000259" key="2">
    <source>
        <dbReference type="Pfam" id="PF13193"/>
    </source>
</evidence>
<dbReference type="InterPro" id="IPR050237">
    <property type="entry name" value="ATP-dep_AMP-bd_enzyme"/>
</dbReference>
<sequence length="551" mass="61944">MDGEKPWLKSWPEMLTRELVYPEVPLFEFLETSARRYPDKDAIIFYGKRISYSELWDAVERFSTHLASKGIQKGDRVAVYMQNSPHYVIAYFGILRGNAAVVPVNPMLVERELEYILSDSGCKMVATTSELYQRIAPIAEKLGIDVICGHHSDYLPDEPELPVPEFARTEFDTGSATEWNEALKERNPPEVEVGGDDLALIPYTAGTTGMPKGCMHTHSTAIANTLSSVHWWNMTPASISLATLPYFHVTGMIHSMLAPIYAGATIVLLSRWDRNTAIQAIEKYRCTHWMNITTMVVDLLSDPDISKRDLSSLLAVGGGGAPMPEAVAEKLLQLTGLKYVEGYGLTETISQTHMNPPGNPKLQCLGIPDFGVDALIIDAETGEVLPPKEVGELVIRGPEVFKGYWNKPEETEKAFIEIGGKKYFRTGDIAYMDEDGYFFIVDRIKRMINRAGFKVWPAEVESVMYRHPAIKEVCVIGVPDSRVVEEVKAFVVLKPEYEGRVSEQEIIKWAKEQMAAYKYPRIVEFVKELPKSGAGKILWRVLQEREKQKGE</sequence>
<dbReference type="InterPro" id="IPR042099">
    <property type="entry name" value="ANL_N_sf"/>
</dbReference>
<dbReference type="PANTHER" id="PTHR43767">
    <property type="entry name" value="LONG-CHAIN-FATTY-ACID--COA LIGASE"/>
    <property type="match status" value="1"/>
</dbReference>
<dbReference type="InterPro" id="IPR025110">
    <property type="entry name" value="AMP-bd_C"/>
</dbReference>
<dbReference type="Pfam" id="PF00501">
    <property type="entry name" value="AMP-binding"/>
    <property type="match status" value="1"/>
</dbReference>
<evidence type="ECO:0000313" key="3">
    <source>
        <dbReference type="EMBL" id="XAT64430.1"/>
    </source>
</evidence>
<dbReference type="RefSeq" id="WP_193805917.1">
    <property type="nucleotide sequence ID" value="NZ_CP087714.1"/>
</dbReference>
<gene>
    <name evidence="3" type="ORF">LPQ35_03395</name>
</gene>
<protein>
    <submittedName>
        <fullName evidence="3">Long-chain fatty acid--CoA ligase</fullName>
    </submittedName>
</protein>
<dbReference type="Gene3D" id="3.40.50.12780">
    <property type="entry name" value="N-terminal domain of ligase-like"/>
    <property type="match status" value="1"/>
</dbReference>
<dbReference type="Proteomes" id="UP001492541">
    <property type="component" value="Chromosome"/>
</dbReference>
<name>A0ABZ3H4D8_GEOAI</name>
<dbReference type="InterPro" id="IPR045851">
    <property type="entry name" value="AMP-bd_C_sf"/>
</dbReference>
<dbReference type="PANTHER" id="PTHR43767:SF1">
    <property type="entry name" value="NONRIBOSOMAL PEPTIDE SYNTHASE PES1 (EUROFUNG)-RELATED"/>
    <property type="match status" value="1"/>
</dbReference>
<dbReference type="InterPro" id="IPR020845">
    <property type="entry name" value="AMP-binding_CS"/>
</dbReference>
<dbReference type="CDD" id="cd05935">
    <property type="entry name" value="LC_FACS_like"/>
    <property type="match status" value="1"/>
</dbReference>
<reference evidence="3 4" key="1">
    <citation type="submission" date="2021-11" db="EMBL/GenBank/DDBJ databases">
        <title>Whole genome of Geoglobus acetivorans.</title>
        <authorList>
            <person name="Liu D."/>
        </authorList>
    </citation>
    <scope>NUCLEOTIDE SEQUENCE [LARGE SCALE GENOMIC DNA]</scope>
    <source>
        <strain evidence="3 4">SBH6</strain>
    </source>
</reference>
<feature type="domain" description="AMP-dependent synthetase/ligase" evidence="1">
    <location>
        <begin position="30"/>
        <end position="405"/>
    </location>
</feature>
<evidence type="ECO:0000259" key="1">
    <source>
        <dbReference type="Pfam" id="PF00501"/>
    </source>
</evidence>